<protein>
    <recommendedName>
        <fullName evidence="4">Transmembrane protein</fullName>
    </recommendedName>
</protein>
<comment type="caution">
    <text evidence="2">The sequence shown here is derived from an EMBL/GenBank/DDBJ whole genome shotgun (WGS) entry which is preliminary data.</text>
</comment>
<accession>A0A3M7Q837</accession>
<evidence type="ECO:0000256" key="1">
    <source>
        <dbReference type="SAM" id="Phobius"/>
    </source>
</evidence>
<keyword evidence="1" id="KW-1133">Transmembrane helix</keyword>
<feature type="transmembrane region" description="Helical" evidence="1">
    <location>
        <begin position="69"/>
        <end position="86"/>
    </location>
</feature>
<evidence type="ECO:0000313" key="3">
    <source>
        <dbReference type="Proteomes" id="UP000276133"/>
    </source>
</evidence>
<sequence>MALRNSPNNEAPARAQPYPTIRAIMVIKILSDVDSPKSFNLAFLFKKSTMSLNKNGTMTLSSLEPNSKLTAITTLILMWVLFFGQMNFTNFRIISDVLIVGFGLWLDPFHLINDLLKLTRLVKSSVDAWLF</sequence>
<evidence type="ECO:0008006" key="4">
    <source>
        <dbReference type="Google" id="ProtNLM"/>
    </source>
</evidence>
<proteinExistence type="predicted"/>
<name>A0A3M7Q837_BRAPC</name>
<reference evidence="2 3" key="1">
    <citation type="journal article" date="2018" name="Sci. Rep.">
        <title>Genomic signatures of local adaptation to the degree of environmental predictability in rotifers.</title>
        <authorList>
            <person name="Franch-Gras L."/>
            <person name="Hahn C."/>
            <person name="Garcia-Roger E.M."/>
            <person name="Carmona M.J."/>
            <person name="Serra M."/>
            <person name="Gomez A."/>
        </authorList>
    </citation>
    <scope>NUCLEOTIDE SEQUENCE [LARGE SCALE GENOMIC DNA]</scope>
    <source>
        <strain evidence="2">HYR1</strain>
    </source>
</reference>
<keyword evidence="1" id="KW-0472">Membrane</keyword>
<keyword evidence="3" id="KW-1185">Reference proteome</keyword>
<dbReference type="AlphaFoldDB" id="A0A3M7Q837"/>
<gene>
    <name evidence="2" type="ORF">BpHYR1_020323</name>
</gene>
<keyword evidence="1" id="KW-0812">Transmembrane</keyword>
<dbReference type="EMBL" id="REGN01007057">
    <property type="protein sequence ID" value="RNA07409.1"/>
    <property type="molecule type" value="Genomic_DNA"/>
</dbReference>
<dbReference type="Proteomes" id="UP000276133">
    <property type="component" value="Unassembled WGS sequence"/>
</dbReference>
<organism evidence="2 3">
    <name type="scientific">Brachionus plicatilis</name>
    <name type="common">Marine rotifer</name>
    <name type="synonym">Brachionus muelleri</name>
    <dbReference type="NCBI Taxonomy" id="10195"/>
    <lineage>
        <taxon>Eukaryota</taxon>
        <taxon>Metazoa</taxon>
        <taxon>Spiralia</taxon>
        <taxon>Gnathifera</taxon>
        <taxon>Rotifera</taxon>
        <taxon>Eurotatoria</taxon>
        <taxon>Monogononta</taxon>
        <taxon>Pseudotrocha</taxon>
        <taxon>Ploima</taxon>
        <taxon>Brachionidae</taxon>
        <taxon>Brachionus</taxon>
    </lineage>
</organism>
<evidence type="ECO:0000313" key="2">
    <source>
        <dbReference type="EMBL" id="RNA07409.1"/>
    </source>
</evidence>